<dbReference type="AlphaFoldDB" id="A0AAD6Y051"/>
<keyword evidence="2" id="KW-1185">Reference proteome</keyword>
<organism evidence="1 2">
    <name type="scientific">Mycena pura</name>
    <dbReference type="NCBI Taxonomy" id="153505"/>
    <lineage>
        <taxon>Eukaryota</taxon>
        <taxon>Fungi</taxon>
        <taxon>Dikarya</taxon>
        <taxon>Basidiomycota</taxon>
        <taxon>Agaricomycotina</taxon>
        <taxon>Agaricomycetes</taxon>
        <taxon>Agaricomycetidae</taxon>
        <taxon>Agaricales</taxon>
        <taxon>Marasmiineae</taxon>
        <taxon>Mycenaceae</taxon>
        <taxon>Mycena</taxon>
    </lineage>
</organism>
<reference evidence="1" key="1">
    <citation type="submission" date="2023-03" db="EMBL/GenBank/DDBJ databases">
        <title>Massive genome expansion in bonnet fungi (Mycena s.s.) driven by repeated elements and novel gene families across ecological guilds.</title>
        <authorList>
            <consortium name="Lawrence Berkeley National Laboratory"/>
            <person name="Harder C.B."/>
            <person name="Miyauchi S."/>
            <person name="Viragh M."/>
            <person name="Kuo A."/>
            <person name="Thoen E."/>
            <person name="Andreopoulos B."/>
            <person name="Lu D."/>
            <person name="Skrede I."/>
            <person name="Drula E."/>
            <person name="Henrissat B."/>
            <person name="Morin E."/>
            <person name="Kohler A."/>
            <person name="Barry K."/>
            <person name="LaButti K."/>
            <person name="Morin E."/>
            <person name="Salamov A."/>
            <person name="Lipzen A."/>
            <person name="Mereny Z."/>
            <person name="Hegedus B."/>
            <person name="Baldrian P."/>
            <person name="Stursova M."/>
            <person name="Weitz H."/>
            <person name="Taylor A."/>
            <person name="Grigoriev I.V."/>
            <person name="Nagy L.G."/>
            <person name="Martin F."/>
            <person name="Kauserud H."/>
        </authorList>
    </citation>
    <scope>NUCLEOTIDE SEQUENCE</scope>
    <source>
        <strain evidence="1">9144</strain>
    </source>
</reference>
<protein>
    <submittedName>
        <fullName evidence="1">Uncharacterized protein</fullName>
    </submittedName>
</protein>
<name>A0AAD6Y051_9AGAR</name>
<dbReference type="EMBL" id="JARJCW010000095">
    <property type="protein sequence ID" value="KAJ7194795.1"/>
    <property type="molecule type" value="Genomic_DNA"/>
</dbReference>
<evidence type="ECO:0000313" key="1">
    <source>
        <dbReference type="EMBL" id="KAJ7194795.1"/>
    </source>
</evidence>
<comment type="caution">
    <text evidence="1">The sequence shown here is derived from an EMBL/GenBank/DDBJ whole genome shotgun (WGS) entry which is preliminary data.</text>
</comment>
<accession>A0AAD6Y051</accession>
<sequence length="176" mass="19040">MAPRTLVLAGRRVGVRGCARWRCSGGRGCGTRARRRVPALSLGDGCGRARARARWRWLGAGCGCGAVKAGALAADVGAGTGARVRGTQARRRVRVQGRARWRCRGGRGLLRRACGLLRRAWVRHAGGRVPALSLGHFRLHIWVPSRGSFYILDDYPMGAVILLVPHGVWSAPEFRG</sequence>
<proteinExistence type="predicted"/>
<dbReference type="Proteomes" id="UP001219525">
    <property type="component" value="Unassembled WGS sequence"/>
</dbReference>
<gene>
    <name evidence="1" type="ORF">GGX14DRAFT_404358</name>
</gene>
<evidence type="ECO:0000313" key="2">
    <source>
        <dbReference type="Proteomes" id="UP001219525"/>
    </source>
</evidence>